<evidence type="ECO:0000256" key="1">
    <source>
        <dbReference type="ARBA" id="ARBA00022723"/>
    </source>
</evidence>
<dbReference type="SUPFAM" id="SSF54593">
    <property type="entry name" value="Glyoxalase/Bleomycin resistance protein/Dihydroxybiphenyl dioxygenase"/>
    <property type="match status" value="1"/>
</dbReference>
<dbReference type="InterPro" id="IPR029068">
    <property type="entry name" value="Glyas_Bleomycin-R_OHBP_Dase"/>
</dbReference>
<feature type="domain" description="VOC" evidence="2">
    <location>
        <begin position="12"/>
        <end position="149"/>
    </location>
</feature>
<reference evidence="3 4" key="1">
    <citation type="submission" date="2016-10" db="EMBL/GenBank/DDBJ databases">
        <authorList>
            <person name="de Groot N.N."/>
        </authorList>
    </citation>
    <scope>NUCLEOTIDE SEQUENCE [LARGE SCALE GENOMIC DNA]</scope>
    <source>
        <strain evidence="3 4">DSM 22274</strain>
    </source>
</reference>
<gene>
    <name evidence="3" type="ORF">SAMN04489740_2856</name>
</gene>
<keyword evidence="1" id="KW-0479">Metal-binding</keyword>
<dbReference type="GO" id="GO:0004493">
    <property type="term" value="F:methylmalonyl-CoA epimerase activity"/>
    <property type="evidence" value="ECO:0007669"/>
    <property type="project" value="TreeGrafter"/>
</dbReference>
<evidence type="ECO:0000259" key="2">
    <source>
        <dbReference type="PROSITE" id="PS51819"/>
    </source>
</evidence>
<dbReference type="PANTHER" id="PTHR43048:SF5">
    <property type="entry name" value="BLR5325 PROTEIN"/>
    <property type="match status" value="1"/>
</dbReference>
<dbReference type="AlphaFoldDB" id="A0A1H5MEA3"/>
<dbReference type="CDD" id="cd08353">
    <property type="entry name" value="VOC_like"/>
    <property type="match status" value="1"/>
</dbReference>
<dbReference type="InterPro" id="IPR051785">
    <property type="entry name" value="MMCE/EMCE_epimerase"/>
</dbReference>
<sequence length="153" mass="16742">MRLGSFQHMAIKLENVGIAVRDLEETIAFFTDLGLTVVGRDTVSGDWTDTAVGLDGNHANIAMLQTPDGHGRLELFEYIHPEAIETNPTRPNDIGMHRVAFSVDDIDAALEIAAKHGCHPLRGVANYADIYKLTYLRGPSGILVMLAQDLTKD</sequence>
<dbReference type="PANTHER" id="PTHR43048">
    <property type="entry name" value="METHYLMALONYL-COA EPIMERASE"/>
    <property type="match status" value="1"/>
</dbReference>
<dbReference type="Gene3D" id="3.10.180.10">
    <property type="entry name" value="2,3-Dihydroxybiphenyl 1,2-Dioxygenase, domain 1"/>
    <property type="match status" value="1"/>
</dbReference>
<evidence type="ECO:0000313" key="4">
    <source>
        <dbReference type="Proteomes" id="UP000182725"/>
    </source>
</evidence>
<dbReference type="EMBL" id="FNTV01000001">
    <property type="protein sequence ID" value="SEE86788.1"/>
    <property type="molecule type" value="Genomic_DNA"/>
</dbReference>
<evidence type="ECO:0000313" key="3">
    <source>
        <dbReference type="EMBL" id="SEE86788.1"/>
    </source>
</evidence>
<organism evidence="3 4">
    <name type="scientific">Arthrobacter alpinus</name>
    <dbReference type="NCBI Taxonomy" id="656366"/>
    <lineage>
        <taxon>Bacteria</taxon>
        <taxon>Bacillati</taxon>
        <taxon>Actinomycetota</taxon>
        <taxon>Actinomycetes</taxon>
        <taxon>Micrococcales</taxon>
        <taxon>Micrococcaceae</taxon>
        <taxon>Arthrobacter</taxon>
    </lineage>
</organism>
<name>A0A1H5MEA3_9MICC</name>
<dbReference type="Proteomes" id="UP000182725">
    <property type="component" value="Unassembled WGS sequence"/>
</dbReference>
<protein>
    <submittedName>
        <fullName evidence="3">Glyoxylase I family protein</fullName>
    </submittedName>
</protein>
<dbReference type="Pfam" id="PF13669">
    <property type="entry name" value="Glyoxalase_4"/>
    <property type="match status" value="1"/>
</dbReference>
<accession>A0A1H5MEA3</accession>
<dbReference type="InterPro" id="IPR037523">
    <property type="entry name" value="VOC_core"/>
</dbReference>
<dbReference type="PROSITE" id="PS51819">
    <property type="entry name" value="VOC"/>
    <property type="match status" value="1"/>
</dbReference>
<dbReference type="GO" id="GO:0046872">
    <property type="term" value="F:metal ion binding"/>
    <property type="evidence" value="ECO:0007669"/>
    <property type="project" value="UniProtKB-KW"/>
</dbReference>
<dbReference type="GO" id="GO:0046491">
    <property type="term" value="P:L-methylmalonyl-CoA metabolic process"/>
    <property type="evidence" value="ECO:0007669"/>
    <property type="project" value="TreeGrafter"/>
</dbReference>
<proteinExistence type="predicted"/>